<dbReference type="Proteomes" id="UP000266861">
    <property type="component" value="Unassembled WGS sequence"/>
</dbReference>
<dbReference type="PANTHER" id="PTHR12480">
    <property type="entry name" value="ARGININE DEMETHYLASE AND LYSYL-HYDROXYLASE JMJD"/>
    <property type="match status" value="1"/>
</dbReference>
<evidence type="ECO:0000256" key="1">
    <source>
        <dbReference type="SAM" id="MobiDB-lite"/>
    </source>
</evidence>
<organism evidence="3 4">
    <name type="scientific">Diversispora epigaea</name>
    <dbReference type="NCBI Taxonomy" id="1348612"/>
    <lineage>
        <taxon>Eukaryota</taxon>
        <taxon>Fungi</taxon>
        <taxon>Fungi incertae sedis</taxon>
        <taxon>Mucoromycota</taxon>
        <taxon>Glomeromycotina</taxon>
        <taxon>Glomeromycetes</taxon>
        <taxon>Diversisporales</taxon>
        <taxon>Diversisporaceae</taxon>
        <taxon>Diversispora</taxon>
    </lineage>
</organism>
<dbReference type="InterPro" id="IPR003347">
    <property type="entry name" value="JmjC_dom"/>
</dbReference>
<dbReference type="AlphaFoldDB" id="A0A397JAH0"/>
<dbReference type="OrthoDB" id="298344at2759"/>
<dbReference type="SUPFAM" id="SSF51197">
    <property type="entry name" value="Clavaminate synthase-like"/>
    <property type="match status" value="1"/>
</dbReference>
<keyword evidence="4" id="KW-1185">Reference proteome</keyword>
<feature type="domain" description="JmjC" evidence="2">
    <location>
        <begin position="116"/>
        <end position="282"/>
    </location>
</feature>
<evidence type="ECO:0000313" key="4">
    <source>
        <dbReference type="Proteomes" id="UP000266861"/>
    </source>
</evidence>
<dbReference type="SMART" id="SM00558">
    <property type="entry name" value="JmjC"/>
    <property type="match status" value="1"/>
</dbReference>
<protein>
    <recommendedName>
        <fullName evidence="2">JmjC domain-containing protein</fullName>
    </recommendedName>
</protein>
<name>A0A397JAH0_9GLOM</name>
<reference evidence="3 4" key="1">
    <citation type="submission" date="2018-08" db="EMBL/GenBank/DDBJ databases">
        <title>Genome and evolution of the arbuscular mycorrhizal fungus Diversispora epigaea (formerly Glomus versiforme) and its bacterial endosymbionts.</title>
        <authorList>
            <person name="Sun X."/>
            <person name="Fei Z."/>
            <person name="Harrison M."/>
        </authorList>
    </citation>
    <scope>NUCLEOTIDE SEQUENCE [LARGE SCALE GENOMIC DNA]</scope>
    <source>
        <strain evidence="3 4">IT104</strain>
    </source>
</reference>
<feature type="compositionally biased region" description="Basic residues" evidence="1">
    <location>
        <begin position="506"/>
        <end position="530"/>
    </location>
</feature>
<feature type="compositionally biased region" description="Low complexity" evidence="1">
    <location>
        <begin position="543"/>
        <end position="557"/>
    </location>
</feature>
<dbReference type="PROSITE" id="PS51184">
    <property type="entry name" value="JMJC"/>
    <property type="match status" value="1"/>
</dbReference>
<dbReference type="STRING" id="1348612.A0A397JAH0"/>
<dbReference type="Pfam" id="PF02373">
    <property type="entry name" value="JmjC"/>
    <property type="match status" value="1"/>
</dbReference>
<dbReference type="InterPro" id="IPR050910">
    <property type="entry name" value="JMJD6_ArgDemeth/LysHydrox"/>
</dbReference>
<dbReference type="Gene3D" id="2.60.120.650">
    <property type="entry name" value="Cupin"/>
    <property type="match status" value="1"/>
</dbReference>
<dbReference type="EMBL" id="PQFF01000076">
    <property type="protein sequence ID" value="RHZ84497.1"/>
    <property type="molecule type" value="Genomic_DNA"/>
</dbReference>
<gene>
    <name evidence="3" type="ORF">Glove_80g30</name>
</gene>
<evidence type="ECO:0000259" key="2">
    <source>
        <dbReference type="PROSITE" id="PS51184"/>
    </source>
</evidence>
<dbReference type="SUPFAM" id="SSF57850">
    <property type="entry name" value="RING/U-box"/>
    <property type="match status" value="1"/>
</dbReference>
<proteinExistence type="predicted"/>
<feature type="region of interest" description="Disordered" evidence="1">
    <location>
        <begin position="484"/>
        <end position="588"/>
    </location>
</feature>
<dbReference type="GO" id="GO:0005737">
    <property type="term" value="C:cytoplasm"/>
    <property type="evidence" value="ECO:0007669"/>
    <property type="project" value="TreeGrafter"/>
</dbReference>
<evidence type="ECO:0000313" key="3">
    <source>
        <dbReference type="EMBL" id="RHZ84497.1"/>
    </source>
</evidence>
<feature type="compositionally biased region" description="Basic and acidic residues" evidence="1">
    <location>
        <begin position="562"/>
        <end position="588"/>
    </location>
</feature>
<sequence length="619" mass="71916">MESTSSPIPQFTEITRLNVKRLSEDEIIKQVHSTCVEQGIPLVLENYHKKRSFDHKLFTFRWLKLNQGDQEIVARDMISNTDEPMILSDYIDYVEDAVNSLIPPDQILYGKDIICPKPWKDYVANFLPSYFKYNGNNDLMSNLAPELRADNLMIYLGFGGTKTPLHKDMCASFGHNLMVYADEDTWSTWYMVGREDKEKMTALVREANQNIDLENYYVQPSQLAQAGFTVYRTEQRIGDFVLVPSECCHEVLNEGGSSIKVSWNRVTPYSVALAMIGSLPSYHSVLRPEAYQIKRVVHESITKWYDALARSSSRTKLNCEFVTKMEAPGRDLQAEFKLLINAYKTFLEQEWVASSKWDESIRIPKTFDNKMHLSCDFCHCDIWNRHLHCYKCVTEIGPAYDICLNCYRNGRGCTHPLTLRDGYKMKRLINIYTQSRKMYIKKIKKDPELRDLEESTESAGSLAYGRWKVSRALAKEEKMELHNEFPQQHYMEPYRPIPRKDPLKEKLKKKLKSGKRKHKGKRRPPSRKKIKSGDGNLEILDNSSSISTISSKTESTINGEQLRVRKEITKEEPERTDKTDDGSNHELNNRNDMLRTVRDFFFIDSVLGIFLNQNQNDHQ</sequence>
<dbReference type="PANTHER" id="PTHR12480:SF35">
    <property type="entry name" value="TRANSCRIPTION FACTOR JUMONJI, JMJC DOMAIN-CONTAINING PROTEIN"/>
    <property type="match status" value="1"/>
</dbReference>
<comment type="caution">
    <text evidence="3">The sequence shown here is derived from an EMBL/GenBank/DDBJ whole genome shotgun (WGS) entry which is preliminary data.</text>
</comment>
<accession>A0A397JAH0</accession>